<keyword evidence="5 7" id="KW-1133">Transmembrane helix</keyword>
<dbReference type="PROSITE" id="PS00211">
    <property type="entry name" value="ABC_TRANSPORTER_1"/>
    <property type="match status" value="1"/>
</dbReference>
<dbReference type="Pfam" id="PF00664">
    <property type="entry name" value="ABC_membrane"/>
    <property type="match status" value="1"/>
</dbReference>
<keyword evidence="2 7" id="KW-0812">Transmembrane</keyword>
<keyword evidence="6 7" id="KW-0472">Membrane</keyword>
<evidence type="ECO:0000256" key="4">
    <source>
        <dbReference type="ARBA" id="ARBA00022840"/>
    </source>
</evidence>
<protein>
    <submittedName>
        <fullName evidence="10">Uncharacterized protein</fullName>
    </submittedName>
</protein>
<reference evidence="10 11" key="1">
    <citation type="submission" date="2024-03" db="EMBL/GenBank/DDBJ databases">
        <authorList>
            <consortium name="ELIXIR-Norway"/>
            <consortium name="Elixir Norway"/>
        </authorList>
    </citation>
    <scope>NUCLEOTIDE SEQUENCE [LARGE SCALE GENOMIC DNA]</scope>
</reference>
<feature type="domain" description="ABC transporter" evidence="8">
    <location>
        <begin position="444"/>
        <end position="680"/>
    </location>
</feature>
<dbReference type="InterPro" id="IPR003593">
    <property type="entry name" value="AAA+_ATPase"/>
</dbReference>
<dbReference type="InterPro" id="IPR027417">
    <property type="entry name" value="P-loop_NTPase"/>
</dbReference>
<dbReference type="EMBL" id="OZ023703">
    <property type="protein sequence ID" value="CAK9870393.1"/>
    <property type="molecule type" value="Genomic_DNA"/>
</dbReference>
<dbReference type="PANTHER" id="PTHR24222">
    <property type="entry name" value="ABC TRANSPORTER B FAMILY"/>
    <property type="match status" value="1"/>
</dbReference>
<dbReference type="SUPFAM" id="SSF90123">
    <property type="entry name" value="ABC transporter transmembrane region"/>
    <property type="match status" value="1"/>
</dbReference>
<feature type="transmembrane region" description="Helical" evidence="7">
    <location>
        <begin position="115"/>
        <end position="143"/>
    </location>
</feature>
<proteinExistence type="predicted"/>
<dbReference type="PANTHER" id="PTHR24222:SF76">
    <property type="entry name" value="MYCOBACTIN IMPORT ATP-BINDING_PERMEASE PROTEIN IRTB"/>
    <property type="match status" value="1"/>
</dbReference>
<dbReference type="InterPro" id="IPR003439">
    <property type="entry name" value="ABC_transporter-like_ATP-bd"/>
</dbReference>
<evidence type="ECO:0000256" key="2">
    <source>
        <dbReference type="ARBA" id="ARBA00022692"/>
    </source>
</evidence>
<evidence type="ECO:0000259" key="9">
    <source>
        <dbReference type="PROSITE" id="PS50929"/>
    </source>
</evidence>
<evidence type="ECO:0000259" key="8">
    <source>
        <dbReference type="PROSITE" id="PS50893"/>
    </source>
</evidence>
<feature type="transmembrane region" description="Helical" evidence="7">
    <location>
        <begin position="379"/>
        <end position="399"/>
    </location>
</feature>
<dbReference type="InterPro" id="IPR039421">
    <property type="entry name" value="Type_1_exporter"/>
</dbReference>
<keyword evidence="3" id="KW-0547">Nucleotide-binding</keyword>
<evidence type="ECO:0000256" key="5">
    <source>
        <dbReference type="ARBA" id="ARBA00022989"/>
    </source>
</evidence>
<evidence type="ECO:0000256" key="6">
    <source>
        <dbReference type="ARBA" id="ARBA00023136"/>
    </source>
</evidence>
<dbReference type="Proteomes" id="UP001497522">
    <property type="component" value="Chromosome 2"/>
</dbReference>
<dbReference type="Gene3D" id="3.40.50.300">
    <property type="entry name" value="P-loop containing nucleotide triphosphate hydrolases"/>
    <property type="match status" value="1"/>
</dbReference>
<dbReference type="InterPro" id="IPR011527">
    <property type="entry name" value="ABC1_TM_dom"/>
</dbReference>
<dbReference type="PROSITE" id="PS50893">
    <property type="entry name" value="ABC_TRANSPORTER_2"/>
    <property type="match status" value="1"/>
</dbReference>
<evidence type="ECO:0000256" key="7">
    <source>
        <dbReference type="SAM" id="Phobius"/>
    </source>
</evidence>
<name>A0ABP1B5I4_9BRYO</name>
<feature type="transmembrane region" description="Helical" evidence="7">
    <location>
        <begin position="243"/>
        <end position="261"/>
    </location>
</feature>
<dbReference type="Gene3D" id="1.20.1560.10">
    <property type="entry name" value="ABC transporter type 1, transmembrane domain"/>
    <property type="match status" value="1"/>
</dbReference>
<dbReference type="InterPro" id="IPR036640">
    <property type="entry name" value="ABC1_TM_sf"/>
</dbReference>
<accession>A0ABP1B5I4</accession>
<evidence type="ECO:0000313" key="10">
    <source>
        <dbReference type="EMBL" id="CAK9870393.1"/>
    </source>
</evidence>
<dbReference type="CDD" id="cd18577">
    <property type="entry name" value="ABC_6TM_Pgp_ABCB1_D1_like"/>
    <property type="match status" value="1"/>
</dbReference>
<feature type="transmembrane region" description="Helical" evidence="7">
    <location>
        <begin position="342"/>
        <end position="367"/>
    </location>
</feature>
<feature type="domain" description="ABC transmembrane type-1" evidence="9">
    <location>
        <begin position="119"/>
        <end position="407"/>
    </location>
</feature>
<keyword evidence="4" id="KW-0067">ATP-binding</keyword>
<keyword evidence="11" id="KW-1185">Reference proteome</keyword>
<feature type="transmembrane region" description="Helical" evidence="7">
    <location>
        <begin position="163"/>
        <end position="186"/>
    </location>
</feature>
<dbReference type="SUPFAM" id="SSF52540">
    <property type="entry name" value="P-loop containing nucleoside triphosphate hydrolases"/>
    <property type="match status" value="1"/>
</dbReference>
<sequence>MESRPMMYRSSVEIDYAHDESVISKETADVVGSPVDGTTPLQRGLVGSLELLESHAESVLVGGGGGGGGAAAAAAADAKLPSSGPLHQQTVSPKNKSKGTVPFYKLFSFAAPLDYVLMILGTLAAFAHGTSFPVFFIFFSKLINEVASNFFNIPKQSEEVAKYGLYFFYLGIILLGTAWIEVACWMQTGERQSARIRTKYLRAMLAQDIAFFDKDASTGEIVSRISNDTLVVQEAIGEKMGIFLHYLAMFVAGICVSLSALWQITLVTLSVLPIIAVTGGIYITYKTTQASRSQEAYMMASVVAEEAIAHIRTVYSFVGESKAMSAYQRALQGTMKTARKAAFAKGLSVGIMHGALIGIWALLFWYASKLVIKGAANGAVAMTTVVNAVISGLALGQVAPTLPMFAKAKAAAYNILEMINRKQDQQQISSFRKGKVLSQVNGHIEFCNVSFRYPSRPEARVFDKLCLSIPAGKSVAIVGSSGSGKSTVISLIERFYDPTSGVVTVDGKDIRTVKLRQLRQHIGLVQQEPSLFATTIYENILYGREGASESEVINAAKAANAHNFISALPNGYKTAVGERGVQLSGGQKQRVAIARAVLKDPAILLLDEATSALDSESERVVQAALESLMRGRTTVLIAHRLSTIRNVDTIAFINDGQVQEKGSHQSLMSKPESAYAQFVSIHQQK</sequence>
<evidence type="ECO:0000256" key="3">
    <source>
        <dbReference type="ARBA" id="ARBA00022741"/>
    </source>
</evidence>
<feature type="transmembrane region" description="Helical" evidence="7">
    <location>
        <begin position="267"/>
        <end position="285"/>
    </location>
</feature>
<dbReference type="PROSITE" id="PS50929">
    <property type="entry name" value="ABC_TM1F"/>
    <property type="match status" value="1"/>
</dbReference>
<organism evidence="10 11">
    <name type="scientific">Sphagnum jensenii</name>
    <dbReference type="NCBI Taxonomy" id="128206"/>
    <lineage>
        <taxon>Eukaryota</taxon>
        <taxon>Viridiplantae</taxon>
        <taxon>Streptophyta</taxon>
        <taxon>Embryophyta</taxon>
        <taxon>Bryophyta</taxon>
        <taxon>Sphagnophytina</taxon>
        <taxon>Sphagnopsida</taxon>
        <taxon>Sphagnales</taxon>
        <taxon>Sphagnaceae</taxon>
        <taxon>Sphagnum</taxon>
    </lineage>
</organism>
<gene>
    <name evidence="10" type="ORF">CSSPJE1EN2_LOCUS13061</name>
</gene>
<dbReference type="InterPro" id="IPR017871">
    <property type="entry name" value="ABC_transporter-like_CS"/>
</dbReference>
<evidence type="ECO:0000256" key="1">
    <source>
        <dbReference type="ARBA" id="ARBA00004141"/>
    </source>
</evidence>
<evidence type="ECO:0000313" key="11">
    <source>
        <dbReference type="Proteomes" id="UP001497522"/>
    </source>
</evidence>
<dbReference type="CDD" id="cd03249">
    <property type="entry name" value="ABC_MTABC3_MDL1_MDL2"/>
    <property type="match status" value="1"/>
</dbReference>
<comment type="subcellular location">
    <subcellularLocation>
        <location evidence="1">Membrane</location>
        <topology evidence="1">Multi-pass membrane protein</topology>
    </subcellularLocation>
</comment>
<dbReference type="SMART" id="SM00382">
    <property type="entry name" value="AAA"/>
    <property type="match status" value="1"/>
</dbReference>
<dbReference type="Pfam" id="PF00005">
    <property type="entry name" value="ABC_tran"/>
    <property type="match status" value="1"/>
</dbReference>